<evidence type="ECO:0000256" key="1">
    <source>
        <dbReference type="SAM" id="Coils"/>
    </source>
</evidence>
<sequence length="320" mass="36273">MKMQNDYTRIKAVNKMKQVIAGALFVSGLMITSSVYAKPVDLTSIQKQMLVMNNIIKSSVKAQRGTGGGKISAIDSVYLQGQGAIFTISAHGFNRSRHDFNFVMPTAPVAPTAPGAFLDDDIHVEVIEFDEDIYADMESQAREFEQAVKVFEKQQEHARSLRDEQREIAYEMRELSRESKDIAYQQRRADKETKAKLAVKVQEIEKKQKALKETKVSLEKQVKQLNEQQKKQKLAQAKEREAYFKSLSNGLIETLCLYGNGLRAVPKNEHVSFIIKSAGEREGRNYKDVVYVFSKSDINDCASDKISMKKLLAKASHYQF</sequence>
<accession>A0A4P6P8D8</accession>
<organism evidence="2 3">
    <name type="scientific">Litorilituus sediminis</name>
    <dbReference type="NCBI Taxonomy" id="718192"/>
    <lineage>
        <taxon>Bacteria</taxon>
        <taxon>Pseudomonadati</taxon>
        <taxon>Pseudomonadota</taxon>
        <taxon>Gammaproteobacteria</taxon>
        <taxon>Alteromonadales</taxon>
        <taxon>Colwelliaceae</taxon>
        <taxon>Litorilituus</taxon>
    </lineage>
</organism>
<reference evidence="2 3" key="1">
    <citation type="submission" date="2018-12" db="EMBL/GenBank/DDBJ databases">
        <title>Complete genome of Litorilituus sediminis.</title>
        <authorList>
            <person name="Liu A."/>
            <person name="Rong J."/>
        </authorList>
    </citation>
    <scope>NUCLEOTIDE SEQUENCE [LARGE SCALE GENOMIC DNA]</scope>
    <source>
        <strain evidence="2 3">JCM 17549</strain>
    </source>
</reference>
<keyword evidence="3" id="KW-1185">Reference proteome</keyword>
<keyword evidence="1" id="KW-0175">Coiled coil</keyword>
<dbReference type="OrthoDB" id="7061952at2"/>
<evidence type="ECO:0000313" key="3">
    <source>
        <dbReference type="Proteomes" id="UP000290244"/>
    </source>
</evidence>
<feature type="coiled-coil region" evidence="1">
    <location>
        <begin position="134"/>
        <end position="240"/>
    </location>
</feature>
<gene>
    <name evidence="2" type="ORF">EMK97_17360</name>
</gene>
<dbReference type="EMBL" id="CP034759">
    <property type="protein sequence ID" value="QBG37378.1"/>
    <property type="molecule type" value="Genomic_DNA"/>
</dbReference>
<protein>
    <submittedName>
        <fullName evidence="2">Uncharacterized protein</fullName>
    </submittedName>
</protein>
<dbReference type="KEGG" id="lsd:EMK97_17360"/>
<dbReference type="Proteomes" id="UP000290244">
    <property type="component" value="Chromosome"/>
</dbReference>
<dbReference type="AlphaFoldDB" id="A0A4P6P8D8"/>
<proteinExistence type="predicted"/>
<name>A0A4P6P8D8_9GAMM</name>
<evidence type="ECO:0000313" key="2">
    <source>
        <dbReference type="EMBL" id="QBG37378.1"/>
    </source>
</evidence>
<dbReference type="RefSeq" id="WP_130604043.1">
    <property type="nucleotide sequence ID" value="NZ_CP034759.1"/>
</dbReference>